<feature type="region of interest" description="Disordered" evidence="1">
    <location>
        <begin position="1"/>
        <end position="31"/>
    </location>
</feature>
<dbReference type="GO" id="GO:0005085">
    <property type="term" value="F:guanyl-nucleotide exchange factor activity"/>
    <property type="evidence" value="ECO:0007669"/>
    <property type="project" value="InterPro"/>
</dbReference>
<dbReference type="Pfam" id="PF01369">
    <property type="entry name" value="Sec7"/>
    <property type="match status" value="1"/>
</dbReference>
<protein>
    <recommendedName>
        <fullName evidence="2">SEC7 domain-containing protein</fullName>
    </recommendedName>
</protein>
<feature type="region of interest" description="Disordered" evidence="1">
    <location>
        <begin position="571"/>
        <end position="594"/>
    </location>
</feature>
<dbReference type="OrthoDB" id="10258608at2759"/>
<reference evidence="3 4" key="1">
    <citation type="submission" date="2020-12" db="EMBL/GenBank/DDBJ databases">
        <title>Metabolic potential, ecology and presence of endohyphal bacteria is reflected in genomic diversity of Mucoromycotina.</title>
        <authorList>
            <person name="Muszewska A."/>
            <person name="Okrasinska A."/>
            <person name="Steczkiewicz K."/>
            <person name="Drgas O."/>
            <person name="Orlowska M."/>
            <person name="Perlinska-Lenart U."/>
            <person name="Aleksandrzak-Piekarczyk T."/>
            <person name="Szatraj K."/>
            <person name="Zielenkiewicz U."/>
            <person name="Pilsyk S."/>
            <person name="Malc E."/>
            <person name="Mieczkowski P."/>
            <person name="Kruszewska J.S."/>
            <person name="Biernat P."/>
            <person name="Pawlowska J."/>
        </authorList>
    </citation>
    <scope>NUCLEOTIDE SEQUENCE [LARGE SCALE GENOMIC DNA]</scope>
    <source>
        <strain evidence="3 4">CBS 142.35</strain>
    </source>
</reference>
<dbReference type="InterPro" id="IPR023394">
    <property type="entry name" value="Sec7_C_sf"/>
</dbReference>
<dbReference type="Gene3D" id="1.10.1000.11">
    <property type="entry name" value="Arf Nucleotide-binding Site Opener,domain 2"/>
    <property type="match status" value="1"/>
</dbReference>
<dbReference type="PROSITE" id="PS50190">
    <property type="entry name" value="SEC7"/>
    <property type="match status" value="1"/>
</dbReference>
<gene>
    <name evidence="3" type="ORF">INT45_011073</name>
</gene>
<evidence type="ECO:0000313" key="4">
    <source>
        <dbReference type="Proteomes" id="UP000646827"/>
    </source>
</evidence>
<dbReference type="CDD" id="cd00171">
    <property type="entry name" value="Sec7"/>
    <property type="match status" value="1"/>
</dbReference>
<proteinExistence type="predicted"/>
<evidence type="ECO:0000313" key="3">
    <source>
        <dbReference type="EMBL" id="KAG2228281.1"/>
    </source>
</evidence>
<evidence type="ECO:0000259" key="2">
    <source>
        <dbReference type="PROSITE" id="PS50190"/>
    </source>
</evidence>
<dbReference type="InterPro" id="IPR035999">
    <property type="entry name" value="Sec7_dom_sf"/>
</dbReference>
<keyword evidence="4" id="KW-1185">Reference proteome</keyword>
<dbReference type="EMBL" id="JAEPRB010000001">
    <property type="protein sequence ID" value="KAG2228281.1"/>
    <property type="molecule type" value="Genomic_DNA"/>
</dbReference>
<feature type="region of interest" description="Disordered" evidence="1">
    <location>
        <begin position="295"/>
        <end position="411"/>
    </location>
</feature>
<evidence type="ECO:0000256" key="1">
    <source>
        <dbReference type="SAM" id="MobiDB-lite"/>
    </source>
</evidence>
<dbReference type="SMART" id="SM00222">
    <property type="entry name" value="Sec7"/>
    <property type="match status" value="1"/>
</dbReference>
<feature type="compositionally biased region" description="Low complexity" evidence="1">
    <location>
        <begin position="352"/>
        <end position="370"/>
    </location>
</feature>
<sequence>MSTTPTNASPVTIGEDSNNNNTTTKTDGANVTPSLGEEHIIHNNSFAIVDSVHRIKSELTWYQLVHAEIIAVTSAMRKNARWSGMNVNGLNMGGLGMSMGLRKGQANAKEPHTRNQENPLMEGFTNLREYLGTVEDVSDLDALLLLNPFLEVIRSGNTTGPIAGTALGSIEKFLHYGIVGLQNPSIAFAMNALSSAATHCKFEASDAASDELVLLRMLQVLQMALTSECGQVLSDEAVCEMMETGLSMCCQMRLSEMLRRSAEHVMINMVISIFERLKTLEEEWVYIDSPREASNTTMTKTNTATEKESQKNNHFTNIPHMSTPHPSPPPTSHTEQNESKSQDTETEPPQPQQSSSSTTAKTDDVVTTTEFGVVERDSNEETNNVTESAKSTSTADQQSQSEDPSEKAADNTESTGMYLLNYMYKSTLVEPTPLRPYGLPAIRELLRVLISLLNPHEHKHTDSMRLMSLSILNVAFEVGGKSISRFETLRTLVADEFCKYLFQLAKTDTTPLLTLTLRVISTVIDTMRPHLKLQQELFLFFLIERLSPSTGAGSRNMVIDVDEDGNISLVPTTKDGQSGPAGGEKSNTTATKSHVDVRSHSPSVYGRSGKNQGIDSYAMVSPEVRELLLECLLQCARIPTFMVDLWFNYDCDISCGDLFEEIIQFLSKNSFPDPQGFTGFDSHTLCLDTLLMFIDQMVERIGLTSSEVLLEGKSRKRLVLKGAHLFNDSPKKGIKFLIENGVIEKDEDGDTTESLAEFLRSTQQLNKKSLGEYLGKPENLPLLQVFMRQFEFAGKRMDEALRLLLETFRLPGESQQIMRVTDTFAEVFYETQPPQIANPEAAQLLAYSIILLNTDQHNPQIRRRMTLEDYMRNLRGVNDKKDFPKEHLQEIYEAIKHDEIVMPEEHEGHLGFNYAWKQLLQRSKSSGHFVVCHTAAYDKDLFRMSWKPALAAIAYAFDTAQDDATLQKAISGFHQCAMLASHFKLYEVFDAIVVNLATMTGLLEESNNNNTVPDPIVDVAGQKYVVSNLAVRFGRNYKGQLAAVVVFAVVTRHGNSMRKGWKKILEIIRNLFINSLLPGSMLQVEDFLSGTTSIPLKPKSPPPSKQQNRRDGSLLSTLSSYLLSPYSSDEGYRADPTEEEVESTMCAVDCVTACKLEELFTDMSSLDLEPLKSLLTSMQEVGYDSKAIEETKGSISYNPVTVLFLEFMVTVAVRNQDRIEVVWPYAVNYIFSVLKHADKQSVLVVERTVVALLRLCICFSGKENMQEDILSCLKVLRDFPPAVTLAVAEQMMAGIYSLSNANSENLNNLEFVDTILEIKQKVASAM</sequence>
<dbReference type="Proteomes" id="UP000646827">
    <property type="component" value="Unassembled WGS sequence"/>
</dbReference>
<dbReference type="PANTHER" id="PTHR10663">
    <property type="entry name" value="GUANYL-NUCLEOTIDE EXCHANGE FACTOR"/>
    <property type="match status" value="1"/>
</dbReference>
<dbReference type="GO" id="GO:0032012">
    <property type="term" value="P:regulation of ARF protein signal transduction"/>
    <property type="evidence" value="ECO:0007669"/>
    <property type="project" value="InterPro"/>
</dbReference>
<dbReference type="GO" id="GO:0016192">
    <property type="term" value="P:vesicle-mediated transport"/>
    <property type="evidence" value="ECO:0007669"/>
    <property type="project" value="UniProtKB-ARBA"/>
</dbReference>
<dbReference type="SUPFAM" id="SSF48371">
    <property type="entry name" value="ARM repeat"/>
    <property type="match status" value="1"/>
</dbReference>
<accession>A0A8H7SFQ4</accession>
<dbReference type="GO" id="GO:0005794">
    <property type="term" value="C:Golgi apparatus"/>
    <property type="evidence" value="ECO:0007669"/>
    <property type="project" value="UniProtKB-ARBA"/>
</dbReference>
<feature type="compositionally biased region" description="Polar residues" evidence="1">
    <location>
        <begin position="381"/>
        <end position="402"/>
    </location>
</feature>
<dbReference type="InterPro" id="IPR016024">
    <property type="entry name" value="ARM-type_fold"/>
</dbReference>
<dbReference type="Gene3D" id="1.10.220.20">
    <property type="match status" value="1"/>
</dbReference>
<dbReference type="InterPro" id="IPR032691">
    <property type="entry name" value="Mon2/Sec7/BIG1-like_HUS"/>
</dbReference>
<dbReference type="InterPro" id="IPR000904">
    <property type="entry name" value="Sec7_dom"/>
</dbReference>
<organism evidence="3 4">
    <name type="scientific">Circinella minor</name>
    <dbReference type="NCBI Taxonomy" id="1195481"/>
    <lineage>
        <taxon>Eukaryota</taxon>
        <taxon>Fungi</taxon>
        <taxon>Fungi incertae sedis</taxon>
        <taxon>Mucoromycota</taxon>
        <taxon>Mucoromycotina</taxon>
        <taxon>Mucoromycetes</taxon>
        <taxon>Mucorales</taxon>
        <taxon>Lichtheimiaceae</taxon>
        <taxon>Circinella</taxon>
    </lineage>
</organism>
<feature type="compositionally biased region" description="Polar residues" evidence="1">
    <location>
        <begin position="1"/>
        <end position="10"/>
    </location>
</feature>
<dbReference type="SUPFAM" id="SSF48425">
    <property type="entry name" value="Sec7 domain"/>
    <property type="match status" value="1"/>
</dbReference>
<name>A0A8H7SFQ4_9FUNG</name>
<feature type="compositionally biased region" description="Low complexity" evidence="1">
    <location>
        <begin position="295"/>
        <end position="304"/>
    </location>
</feature>
<dbReference type="PANTHER" id="PTHR10663:SF388">
    <property type="entry name" value="GOLGI-SPECIFIC BREFELDIN A-RESISTANCE GUANINE NUCLEOTIDE EXCHANGE FACTOR 1"/>
    <property type="match status" value="1"/>
</dbReference>
<dbReference type="Pfam" id="PF12783">
    <property type="entry name" value="Sec7-like_HUS"/>
    <property type="match status" value="1"/>
</dbReference>
<feature type="domain" description="SEC7" evidence="2">
    <location>
        <begin position="708"/>
        <end position="898"/>
    </location>
</feature>
<comment type="caution">
    <text evidence="3">The sequence shown here is derived from an EMBL/GenBank/DDBJ whole genome shotgun (WGS) entry which is preliminary data.</text>
</comment>